<reference evidence="2" key="1">
    <citation type="journal article" date="2005" name="Int. J. Syst. Evol. Microbiol.">
        <title>Methanofollis formosanus sp. nov., isolated from a fish pond.</title>
        <authorList>
            <person name="Wu S.Y."/>
            <person name="Chen S.C."/>
            <person name="Lai M.C."/>
        </authorList>
    </citation>
    <scope>NUCLEOTIDE SEQUENCE</scope>
    <source>
        <strain evidence="2">ML15</strain>
    </source>
</reference>
<evidence type="ECO:0000313" key="2">
    <source>
        <dbReference type="EMBL" id="QYZ77921.1"/>
    </source>
</evidence>
<dbReference type="InterPro" id="IPR003474">
    <property type="entry name" value="Glcn_transporter"/>
</dbReference>
<feature type="transmembrane region" description="Helical" evidence="1">
    <location>
        <begin position="377"/>
        <end position="398"/>
    </location>
</feature>
<feature type="transmembrane region" description="Helical" evidence="1">
    <location>
        <begin position="235"/>
        <end position="252"/>
    </location>
</feature>
<keyword evidence="3" id="KW-1185">Reference proteome</keyword>
<gene>
    <name evidence="2" type="ORF">E2N92_00015</name>
</gene>
<keyword evidence="1" id="KW-0812">Transmembrane</keyword>
<feature type="transmembrane region" description="Helical" evidence="1">
    <location>
        <begin position="291"/>
        <end position="312"/>
    </location>
</feature>
<sequence length="399" mass="40780">MQTFAAFIVTLLLIAVVTVRFRLNPFLTLFSAAILYGLLAGIPAGEVVGTAAAGAGKVFVLLAVVVFAGSVVAGVLETPGYRERIVRDLSVLLKRPSWVGAITGAILAVPFMCCMTAFIVSSPILSCLSDRKSALYAAAIGSALSFTLIYPTPVTLAAAAAAPEFSAGDYLMIALPLVLLILIGTGAAMGRGNAQTISPSEVPIAGRRAWVPLLLPLACAAAALIWPVFGDGSVQAALLFGMAGALFLLPGEERHTALKWGTRHAGVIIYDLCGAGALGGVILASSFPQDAFGLLDGAVPLLLLPLIFAILVQAAQGSRVVTAVVTAGVASSLPINPVALVLLIAAGALSVSAFSDPYFWLVGRTTGDSPTAVLRRYTLPLMGVSLVVAVAGVLAGVFL</sequence>
<feature type="transmembrane region" description="Helical" evidence="1">
    <location>
        <begin position="133"/>
        <end position="150"/>
    </location>
</feature>
<dbReference type="PANTHER" id="PTHR30354">
    <property type="entry name" value="GNT FAMILY GLUCONATE TRANSPORTER"/>
    <property type="match status" value="1"/>
</dbReference>
<feature type="transmembrane region" description="Helical" evidence="1">
    <location>
        <begin position="58"/>
        <end position="76"/>
    </location>
</feature>
<dbReference type="AlphaFoldDB" id="A0A8G0ZZX7"/>
<dbReference type="GO" id="GO:0015128">
    <property type="term" value="F:gluconate transmembrane transporter activity"/>
    <property type="evidence" value="ECO:0007669"/>
    <property type="project" value="InterPro"/>
</dbReference>
<keyword evidence="1" id="KW-0472">Membrane</keyword>
<evidence type="ECO:0000313" key="3">
    <source>
        <dbReference type="Proteomes" id="UP000826709"/>
    </source>
</evidence>
<dbReference type="EMBL" id="CP037968">
    <property type="protein sequence ID" value="QYZ77921.1"/>
    <property type="molecule type" value="Genomic_DNA"/>
</dbReference>
<dbReference type="RefSeq" id="WP_220681663.1">
    <property type="nucleotide sequence ID" value="NZ_CP037968.1"/>
</dbReference>
<feature type="transmembrane region" description="Helical" evidence="1">
    <location>
        <begin position="28"/>
        <end position="51"/>
    </location>
</feature>
<accession>A0A8G0ZZX7</accession>
<feature type="transmembrane region" description="Helical" evidence="1">
    <location>
        <begin position="96"/>
        <end position="121"/>
    </location>
</feature>
<protein>
    <submittedName>
        <fullName evidence="2">GntP family permease</fullName>
    </submittedName>
</protein>
<dbReference type="PANTHER" id="PTHR30354:SF11">
    <property type="entry name" value="PERMEASE"/>
    <property type="match status" value="1"/>
</dbReference>
<dbReference type="Proteomes" id="UP000826709">
    <property type="component" value="Chromosome"/>
</dbReference>
<dbReference type="KEGG" id="mfk:E2N92_00015"/>
<name>A0A8G0ZZX7_9EURY</name>
<dbReference type="GO" id="GO:0005886">
    <property type="term" value="C:plasma membrane"/>
    <property type="evidence" value="ECO:0007669"/>
    <property type="project" value="TreeGrafter"/>
</dbReference>
<feature type="transmembrane region" description="Helical" evidence="1">
    <location>
        <begin position="210"/>
        <end position="229"/>
    </location>
</feature>
<proteinExistence type="predicted"/>
<keyword evidence="1" id="KW-1133">Transmembrane helix</keyword>
<feature type="transmembrane region" description="Helical" evidence="1">
    <location>
        <begin position="170"/>
        <end position="189"/>
    </location>
</feature>
<evidence type="ECO:0000256" key="1">
    <source>
        <dbReference type="SAM" id="Phobius"/>
    </source>
</evidence>
<organism evidence="2 3">
    <name type="scientific">Methanofollis formosanus</name>
    <dbReference type="NCBI Taxonomy" id="299308"/>
    <lineage>
        <taxon>Archaea</taxon>
        <taxon>Methanobacteriati</taxon>
        <taxon>Methanobacteriota</taxon>
        <taxon>Stenosarchaea group</taxon>
        <taxon>Methanomicrobia</taxon>
        <taxon>Methanomicrobiales</taxon>
        <taxon>Methanomicrobiaceae</taxon>
        <taxon>Methanofollis</taxon>
    </lineage>
</organism>
<dbReference type="Pfam" id="PF02447">
    <property type="entry name" value="GntP_permease"/>
    <property type="match status" value="2"/>
</dbReference>
<feature type="transmembrane region" description="Helical" evidence="1">
    <location>
        <begin position="333"/>
        <end position="354"/>
    </location>
</feature>
<feature type="transmembrane region" description="Helical" evidence="1">
    <location>
        <begin position="264"/>
        <end position="285"/>
    </location>
</feature>
<reference evidence="2" key="2">
    <citation type="submission" date="2019-03" db="EMBL/GenBank/DDBJ databases">
        <authorList>
            <person name="Chen S.-C."/>
            <person name="Wu S.-Y."/>
            <person name="Lai M.-C."/>
        </authorList>
    </citation>
    <scope>NUCLEOTIDE SEQUENCE</scope>
    <source>
        <strain evidence="2">ML15</strain>
    </source>
</reference>
<dbReference type="OrthoDB" id="99138at2157"/>